<dbReference type="CDD" id="cd00383">
    <property type="entry name" value="trans_reg_C"/>
    <property type="match status" value="1"/>
</dbReference>
<evidence type="ECO:0000256" key="7">
    <source>
        <dbReference type="PROSITE-ProRule" id="PRU01091"/>
    </source>
</evidence>
<evidence type="ECO:0000256" key="3">
    <source>
        <dbReference type="ARBA" id="ARBA00023015"/>
    </source>
</evidence>
<keyword evidence="2" id="KW-0902">Two-component regulatory system</keyword>
<organism evidence="10 11">
    <name type="scientific">Collibacillus ludicampi</name>
    <dbReference type="NCBI Taxonomy" id="2771369"/>
    <lineage>
        <taxon>Bacteria</taxon>
        <taxon>Bacillati</taxon>
        <taxon>Bacillota</taxon>
        <taxon>Bacilli</taxon>
        <taxon>Bacillales</taxon>
        <taxon>Alicyclobacillaceae</taxon>
        <taxon>Collibacillus</taxon>
    </lineage>
</organism>
<evidence type="ECO:0000313" key="11">
    <source>
        <dbReference type="Proteomes" id="UP001057291"/>
    </source>
</evidence>
<dbReference type="EMBL" id="BOQE01000001">
    <property type="protein sequence ID" value="GIM46603.1"/>
    <property type="molecule type" value="Genomic_DNA"/>
</dbReference>
<dbReference type="Gene3D" id="1.10.10.10">
    <property type="entry name" value="Winged helix-like DNA-binding domain superfamily/Winged helix DNA-binding domain"/>
    <property type="match status" value="1"/>
</dbReference>
<gene>
    <name evidence="10" type="ORF">DNHGIG_21520</name>
</gene>
<feature type="domain" description="Response regulatory" evidence="8">
    <location>
        <begin position="1"/>
        <end position="33"/>
    </location>
</feature>
<evidence type="ECO:0000256" key="1">
    <source>
        <dbReference type="ARBA" id="ARBA00022553"/>
    </source>
</evidence>
<protein>
    <recommendedName>
        <fullName evidence="12">Stage 0 sporulation protein A homolog</fullName>
    </recommendedName>
</protein>
<dbReference type="Proteomes" id="UP001057291">
    <property type="component" value="Unassembled WGS sequence"/>
</dbReference>
<dbReference type="PROSITE" id="PS50110">
    <property type="entry name" value="RESPONSE_REGULATORY"/>
    <property type="match status" value="1"/>
</dbReference>
<dbReference type="InterPro" id="IPR001789">
    <property type="entry name" value="Sig_transdc_resp-reg_receiver"/>
</dbReference>
<comment type="caution">
    <text evidence="6">Lacks conserved residue(s) required for the propagation of feature annotation.</text>
</comment>
<dbReference type="GO" id="GO:0032993">
    <property type="term" value="C:protein-DNA complex"/>
    <property type="evidence" value="ECO:0007669"/>
    <property type="project" value="TreeGrafter"/>
</dbReference>
<evidence type="ECO:0000313" key="10">
    <source>
        <dbReference type="EMBL" id="GIM46603.1"/>
    </source>
</evidence>
<dbReference type="SMART" id="SM00862">
    <property type="entry name" value="Trans_reg_C"/>
    <property type="match status" value="1"/>
</dbReference>
<keyword evidence="5" id="KW-0804">Transcription</keyword>
<accession>A0AAV4LG28</accession>
<evidence type="ECO:0000259" key="9">
    <source>
        <dbReference type="PROSITE" id="PS51755"/>
    </source>
</evidence>
<evidence type="ECO:0000256" key="6">
    <source>
        <dbReference type="PROSITE-ProRule" id="PRU00169"/>
    </source>
</evidence>
<evidence type="ECO:0000256" key="4">
    <source>
        <dbReference type="ARBA" id="ARBA00023125"/>
    </source>
</evidence>
<dbReference type="InterPro" id="IPR039420">
    <property type="entry name" value="WalR-like"/>
</dbReference>
<keyword evidence="3" id="KW-0805">Transcription regulation</keyword>
<keyword evidence="1" id="KW-0597">Phosphoprotein</keyword>
<dbReference type="PANTHER" id="PTHR48111">
    <property type="entry name" value="REGULATOR OF RPOS"/>
    <property type="match status" value="1"/>
</dbReference>
<name>A0AAV4LG28_9BACL</name>
<sequence>MEDRVRGLDSGADDYLVKPFASEELLARIRALLRRNGILGNEGEISYGRIRMPEKAYDGFVDDHPLNLTNKEYELLKYFVCNKEQILTRGQILDRVWGIDADAADSVVDLYVHYLRKISGSWMRQLYQNDSRGGIHVKARVNTYV</sequence>
<keyword evidence="4 7" id="KW-0238">DNA-binding</keyword>
<dbReference type="SUPFAM" id="SSF46894">
    <property type="entry name" value="C-terminal effector domain of the bipartite response regulators"/>
    <property type="match status" value="1"/>
</dbReference>
<dbReference type="GO" id="GO:0000156">
    <property type="term" value="F:phosphorelay response regulator activity"/>
    <property type="evidence" value="ECO:0007669"/>
    <property type="project" value="TreeGrafter"/>
</dbReference>
<evidence type="ECO:0000259" key="8">
    <source>
        <dbReference type="PROSITE" id="PS50110"/>
    </source>
</evidence>
<dbReference type="PANTHER" id="PTHR48111:SF22">
    <property type="entry name" value="REGULATOR OF RPOS"/>
    <property type="match status" value="1"/>
</dbReference>
<feature type="domain" description="OmpR/PhoB-type" evidence="9">
    <location>
        <begin position="42"/>
        <end position="145"/>
    </location>
</feature>
<dbReference type="AlphaFoldDB" id="A0AAV4LG28"/>
<dbReference type="Gene3D" id="6.10.250.690">
    <property type="match status" value="1"/>
</dbReference>
<dbReference type="InterPro" id="IPR036388">
    <property type="entry name" value="WH-like_DNA-bd_sf"/>
</dbReference>
<dbReference type="SUPFAM" id="SSF52172">
    <property type="entry name" value="CheY-like"/>
    <property type="match status" value="1"/>
</dbReference>
<reference evidence="10" key="1">
    <citation type="journal article" date="2023" name="Int. J. Syst. Evol. Microbiol.">
        <title>Collibacillus ludicampi gen. nov., sp. nov., a new soil bacterium of the family Alicyclobacillaceae.</title>
        <authorList>
            <person name="Jojima T."/>
            <person name="Ioku Y."/>
            <person name="Fukuta Y."/>
            <person name="Shirasaka N."/>
            <person name="Matsumura Y."/>
            <person name="Mori M."/>
        </authorList>
    </citation>
    <scope>NUCLEOTIDE SEQUENCE</scope>
    <source>
        <strain evidence="10">TP075</strain>
    </source>
</reference>
<dbReference type="GO" id="GO:0006355">
    <property type="term" value="P:regulation of DNA-templated transcription"/>
    <property type="evidence" value="ECO:0007669"/>
    <property type="project" value="InterPro"/>
</dbReference>
<dbReference type="InterPro" id="IPR016032">
    <property type="entry name" value="Sig_transdc_resp-reg_C-effctor"/>
</dbReference>
<dbReference type="GO" id="GO:0000976">
    <property type="term" value="F:transcription cis-regulatory region binding"/>
    <property type="evidence" value="ECO:0007669"/>
    <property type="project" value="TreeGrafter"/>
</dbReference>
<evidence type="ECO:0000256" key="5">
    <source>
        <dbReference type="ARBA" id="ARBA00023163"/>
    </source>
</evidence>
<evidence type="ECO:0008006" key="12">
    <source>
        <dbReference type="Google" id="ProtNLM"/>
    </source>
</evidence>
<keyword evidence="11" id="KW-1185">Reference proteome</keyword>
<proteinExistence type="predicted"/>
<dbReference type="PROSITE" id="PS51755">
    <property type="entry name" value="OMPR_PHOB"/>
    <property type="match status" value="1"/>
</dbReference>
<feature type="DNA-binding region" description="OmpR/PhoB-type" evidence="7">
    <location>
        <begin position="42"/>
        <end position="145"/>
    </location>
</feature>
<dbReference type="InterPro" id="IPR011006">
    <property type="entry name" value="CheY-like_superfamily"/>
</dbReference>
<dbReference type="GO" id="GO:0005829">
    <property type="term" value="C:cytosol"/>
    <property type="evidence" value="ECO:0007669"/>
    <property type="project" value="TreeGrafter"/>
</dbReference>
<evidence type="ECO:0000256" key="2">
    <source>
        <dbReference type="ARBA" id="ARBA00023012"/>
    </source>
</evidence>
<dbReference type="InterPro" id="IPR001867">
    <property type="entry name" value="OmpR/PhoB-type_DNA-bd"/>
</dbReference>
<comment type="caution">
    <text evidence="10">The sequence shown here is derived from an EMBL/GenBank/DDBJ whole genome shotgun (WGS) entry which is preliminary data.</text>
</comment>
<dbReference type="Pfam" id="PF00486">
    <property type="entry name" value="Trans_reg_C"/>
    <property type="match status" value="1"/>
</dbReference>